<organism evidence="1 2">
    <name type="scientific">Hibiscus sabdariffa</name>
    <name type="common">roselle</name>
    <dbReference type="NCBI Taxonomy" id="183260"/>
    <lineage>
        <taxon>Eukaryota</taxon>
        <taxon>Viridiplantae</taxon>
        <taxon>Streptophyta</taxon>
        <taxon>Embryophyta</taxon>
        <taxon>Tracheophyta</taxon>
        <taxon>Spermatophyta</taxon>
        <taxon>Magnoliopsida</taxon>
        <taxon>eudicotyledons</taxon>
        <taxon>Gunneridae</taxon>
        <taxon>Pentapetalae</taxon>
        <taxon>rosids</taxon>
        <taxon>malvids</taxon>
        <taxon>Malvales</taxon>
        <taxon>Malvaceae</taxon>
        <taxon>Malvoideae</taxon>
        <taxon>Hibiscus</taxon>
    </lineage>
</organism>
<sequence>MSSWELSMDLKWAHSPLIAYDGPIIVRMLYDQRYVQDANKKRWCNIWEVHNAFPKEAKSFFSCWIDVYPRRESLPIWKMAFFEVCWSIRWWFRAKWPRTAITITDLMANTRIWCYIKVVDVDGTKKDWVAPKVGYVKFNTNSAVRGSFGPTGIEDALKRS</sequence>
<evidence type="ECO:0000313" key="1">
    <source>
        <dbReference type="EMBL" id="KAK8569040.1"/>
    </source>
</evidence>
<reference evidence="1 2" key="1">
    <citation type="journal article" date="2024" name="G3 (Bethesda)">
        <title>Genome assembly of Hibiscus sabdariffa L. provides insights into metabolisms of medicinal natural products.</title>
        <authorList>
            <person name="Kim T."/>
        </authorList>
    </citation>
    <scope>NUCLEOTIDE SEQUENCE [LARGE SCALE GENOMIC DNA]</scope>
    <source>
        <strain evidence="1">TK-2024</strain>
        <tissue evidence="1">Old leaves</tissue>
    </source>
</reference>
<gene>
    <name evidence="1" type="ORF">V6N12_007572</name>
</gene>
<protein>
    <recommendedName>
        <fullName evidence="3">DUF4283 domain-containing protein</fullName>
    </recommendedName>
</protein>
<dbReference type="Proteomes" id="UP001472677">
    <property type="component" value="Unassembled WGS sequence"/>
</dbReference>
<accession>A0ABR2F253</accession>
<name>A0ABR2F253_9ROSI</name>
<proteinExistence type="predicted"/>
<keyword evidence="2" id="KW-1185">Reference proteome</keyword>
<comment type="caution">
    <text evidence="1">The sequence shown here is derived from an EMBL/GenBank/DDBJ whole genome shotgun (WGS) entry which is preliminary data.</text>
</comment>
<evidence type="ECO:0000313" key="2">
    <source>
        <dbReference type="Proteomes" id="UP001472677"/>
    </source>
</evidence>
<evidence type="ECO:0008006" key="3">
    <source>
        <dbReference type="Google" id="ProtNLM"/>
    </source>
</evidence>
<dbReference type="EMBL" id="JBBPBM010000009">
    <property type="protein sequence ID" value="KAK8569040.1"/>
    <property type="molecule type" value="Genomic_DNA"/>
</dbReference>